<evidence type="ECO:0000313" key="9">
    <source>
        <dbReference type="EMBL" id="CAG7632269.1"/>
    </source>
</evidence>
<keyword evidence="7 8" id="KW-0472">Membrane</keyword>
<keyword evidence="10" id="KW-1185">Reference proteome</keyword>
<dbReference type="GO" id="GO:0016020">
    <property type="term" value="C:membrane"/>
    <property type="evidence" value="ECO:0007669"/>
    <property type="project" value="UniProtKB-SubCell"/>
</dbReference>
<evidence type="ECO:0000256" key="3">
    <source>
        <dbReference type="ARBA" id="ARBA00022448"/>
    </source>
</evidence>
<feature type="transmembrane region" description="Helical" evidence="8">
    <location>
        <begin position="330"/>
        <end position="353"/>
    </location>
</feature>
<evidence type="ECO:0000313" key="10">
    <source>
        <dbReference type="Proteomes" id="UP000693672"/>
    </source>
</evidence>
<sequence length="364" mass="40805">MDKKIPAILLYAVFMTSVGISNHVLLIPVLLQIGKRDSWISSTAAVIPVLVWVFVLYAVVKRGGGGNVTELIRHTYGKVVSVFLMMLVIAYCIENALVSINDFVTWTNISYLPQTPRMAVMISFVALCFFAAYFGILAIAIASGILLPFVILLGHLVMASNMQFKDYSLLFPLFTHGYRNALDDVLVTCGALFELVLVVFLQQHVSSRLRLSSLLLLSVMLVGLTVGPLTGAIAIFGPFEAAALRYPAFEQWKMVQMGKYISHLDFLSIFQWVTGSFIRVSLLIYLMLDVTGLRRGRLRTGLLTVLGVMFTLAEFIPWNDALFFDYLLHWHFYGKFAFNLFLTVLLLGLLFFARSRSKKEVDSP</sequence>
<evidence type="ECO:0000256" key="4">
    <source>
        <dbReference type="ARBA" id="ARBA00022544"/>
    </source>
</evidence>
<dbReference type="GO" id="GO:0009847">
    <property type="term" value="P:spore germination"/>
    <property type="evidence" value="ECO:0007669"/>
    <property type="project" value="InterPro"/>
</dbReference>
<feature type="transmembrane region" description="Helical" evidence="8">
    <location>
        <begin position="79"/>
        <end position="98"/>
    </location>
</feature>
<dbReference type="PANTHER" id="PTHR34975">
    <property type="entry name" value="SPORE GERMINATION PROTEIN A2"/>
    <property type="match status" value="1"/>
</dbReference>
<evidence type="ECO:0000256" key="7">
    <source>
        <dbReference type="ARBA" id="ARBA00023136"/>
    </source>
</evidence>
<feature type="transmembrane region" description="Helical" evidence="8">
    <location>
        <begin position="145"/>
        <end position="164"/>
    </location>
</feature>
<evidence type="ECO:0000256" key="5">
    <source>
        <dbReference type="ARBA" id="ARBA00022692"/>
    </source>
</evidence>
<organism evidence="9 10">
    <name type="scientific">Paenibacillus solanacearum</name>
    <dbReference type="NCBI Taxonomy" id="2048548"/>
    <lineage>
        <taxon>Bacteria</taxon>
        <taxon>Bacillati</taxon>
        <taxon>Bacillota</taxon>
        <taxon>Bacilli</taxon>
        <taxon>Bacillales</taxon>
        <taxon>Paenibacillaceae</taxon>
        <taxon>Paenibacillus</taxon>
    </lineage>
</organism>
<gene>
    <name evidence="9" type="ORF">PAESOLCIP111_03363</name>
</gene>
<accession>A0A916NQ99</accession>
<dbReference type="NCBIfam" id="TIGR00912">
    <property type="entry name" value="2A0309"/>
    <property type="match status" value="1"/>
</dbReference>
<evidence type="ECO:0000256" key="2">
    <source>
        <dbReference type="ARBA" id="ARBA00007998"/>
    </source>
</evidence>
<dbReference type="EMBL" id="CAJVAS010000014">
    <property type="protein sequence ID" value="CAG7632269.1"/>
    <property type="molecule type" value="Genomic_DNA"/>
</dbReference>
<feature type="transmembrane region" description="Helical" evidence="8">
    <location>
        <begin position="269"/>
        <end position="288"/>
    </location>
</feature>
<dbReference type="Proteomes" id="UP000693672">
    <property type="component" value="Unassembled WGS sequence"/>
</dbReference>
<feature type="transmembrane region" description="Helical" evidence="8">
    <location>
        <begin position="118"/>
        <end position="138"/>
    </location>
</feature>
<evidence type="ECO:0000256" key="1">
    <source>
        <dbReference type="ARBA" id="ARBA00004141"/>
    </source>
</evidence>
<dbReference type="InterPro" id="IPR004761">
    <property type="entry name" value="Spore_GerAB"/>
</dbReference>
<comment type="caution">
    <text evidence="9">The sequence shown here is derived from an EMBL/GenBank/DDBJ whole genome shotgun (WGS) entry which is preliminary data.</text>
</comment>
<dbReference type="PANTHER" id="PTHR34975:SF2">
    <property type="entry name" value="SPORE GERMINATION PROTEIN A2"/>
    <property type="match status" value="1"/>
</dbReference>
<evidence type="ECO:0000256" key="8">
    <source>
        <dbReference type="SAM" id="Phobius"/>
    </source>
</evidence>
<comment type="subcellular location">
    <subcellularLocation>
        <location evidence="1">Membrane</location>
        <topology evidence="1">Multi-pass membrane protein</topology>
    </subcellularLocation>
</comment>
<feature type="transmembrane region" description="Helical" evidence="8">
    <location>
        <begin position="7"/>
        <end position="33"/>
    </location>
</feature>
<dbReference type="RefSeq" id="WP_218093121.1">
    <property type="nucleotide sequence ID" value="NZ_CAJVAS010000014.1"/>
</dbReference>
<feature type="transmembrane region" description="Helical" evidence="8">
    <location>
        <begin position="184"/>
        <end position="202"/>
    </location>
</feature>
<proteinExistence type="inferred from homology"/>
<reference evidence="9" key="1">
    <citation type="submission" date="2021-06" db="EMBL/GenBank/DDBJ databases">
        <authorList>
            <person name="Criscuolo A."/>
        </authorList>
    </citation>
    <scope>NUCLEOTIDE SEQUENCE</scope>
    <source>
        <strain evidence="9">CIP111600</strain>
    </source>
</reference>
<name>A0A916NQ99_9BACL</name>
<dbReference type="AlphaFoldDB" id="A0A916NQ99"/>
<feature type="transmembrane region" description="Helical" evidence="8">
    <location>
        <begin position="214"/>
        <end position="236"/>
    </location>
</feature>
<feature type="transmembrane region" description="Helical" evidence="8">
    <location>
        <begin position="39"/>
        <end position="59"/>
    </location>
</feature>
<dbReference type="Pfam" id="PF03845">
    <property type="entry name" value="Spore_permease"/>
    <property type="match status" value="1"/>
</dbReference>
<keyword evidence="6 8" id="KW-1133">Transmembrane helix</keyword>
<keyword evidence="4" id="KW-0309">Germination</keyword>
<protein>
    <submittedName>
        <fullName evidence="9">Uncharacterized protein</fullName>
    </submittedName>
</protein>
<comment type="similarity">
    <text evidence="2">Belongs to the amino acid-polyamine-organocation (APC) superfamily. Spore germination protein (SGP) (TC 2.A.3.9) family.</text>
</comment>
<feature type="transmembrane region" description="Helical" evidence="8">
    <location>
        <begin position="300"/>
        <end position="318"/>
    </location>
</feature>
<evidence type="ECO:0000256" key="6">
    <source>
        <dbReference type="ARBA" id="ARBA00022989"/>
    </source>
</evidence>
<keyword evidence="5 8" id="KW-0812">Transmembrane</keyword>
<keyword evidence="3" id="KW-0813">Transport</keyword>